<dbReference type="OrthoDB" id="10403556at2759"/>
<evidence type="ECO:0000313" key="2">
    <source>
        <dbReference type="Proteomes" id="UP000324748"/>
    </source>
</evidence>
<proteinExistence type="predicted"/>
<comment type="caution">
    <text evidence="1">The sequence shown here is derived from an EMBL/GenBank/DDBJ whole genome shotgun (WGS) entry which is preliminary data.</text>
</comment>
<sequence>MIQLMSSIIRNSHYLSTFLFSQPTRGNEQVSPSGLLSAPWFLPSGNCVLVNVHVPINGTYTRSKYLGPGSYESSKFVRQGSYLDSFPWDNCAPA</sequence>
<dbReference type="EMBL" id="VSWC01000001">
    <property type="protein sequence ID" value="KAA1119480.1"/>
    <property type="molecule type" value="Genomic_DNA"/>
</dbReference>
<dbReference type="AlphaFoldDB" id="A0A5B0R208"/>
<evidence type="ECO:0000313" key="1">
    <source>
        <dbReference type="EMBL" id="KAA1119480.1"/>
    </source>
</evidence>
<reference evidence="1 2" key="1">
    <citation type="submission" date="2019-05" db="EMBL/GenBank/DDBJ databases">
        <title>Emergence of the Ug99 lineage of the wheat stem rust pathogen through somatic hybridization.</title>
        <authorList>
            <person name="Li F."/>
            <person name="Upadhyaya N.M."/>
            <person name="Sperschneider J."/>
            <person name="Matny O."/>
            <person name="Nguyen-Phuc H."/>
            <person name="Mago R."/>
            <person name="Raley C."/>
            <person name="Miller M.E."/>
            <person name="Silverstein K.A.T."/>
            <person name="Henningsen E."/>
            <person name="Hirsch C.D."/>
            <person name="Visser B."/>
            <person name="Pretorius Z.A."/>
            <person name="Steffenson B.J."/>
            <person name="Schwessinger B."/>
            <person name="Dodds P.N."/>
            <person name="Figueroa M."/>
        </authorList>
    </citation>
    <scope>NUCLEOTIDE SEQUENCE [LARGE SCALE GENOMIC DNA]</scope>
    <source>
        <strain evidence="1">21-0</strain>
    </source>
</reference>
<keyword evidence="2" id="KW-1185">Reference proteome</keyword>
<protein>
    <submittedName>
        <fullName evidence="1">Uncharacterized protein</fullName>
    </submittedName>
</protein>
<name>A0A5B0R208_PUCGR</name>
<dbReference type="Proteomes" id="UP000324748">
    <property type="component" value="Unassembled WGS sequence"/>
</dbReference>
<gene>
    <name evidence="1" type="ORF">PGT21_026988</name>
</gene>
<accession>A0A5B0R208</accession>
<organism evidence="1 2">
    <name type="scientific">Puccinia graminis f. sp. tritici</name>
    <dbReference type="NCBI Taxonomy" id="56615"/>
    <lineage>
        <taxon>Eukaryota</taxon>
        <taxon>Fungi</taxon>
        <taxon>Dikarya</taxon>
        <taxon>Basidiomycota</taxon>
        <taxon>Pucciniomycotina</taxon>
        <taxon>Pucciniomycetes</taxon>
        <taxon>Pucciniales</taxon>
        <taxon>Pucciniaceae</taxon>
        <taxon>Puccinia</taxon>
    </lineage>
</organism>